<dbReference type="AlphaFoldDB" id="A0A0C3AIM3"/>
<dbReference type="InParanoid" id="A0A0C3AIM3"/>
<evidence type="ECO:0000313" key="2">
    <source>
        <dbReference type="EMBL" id="KIM73673.1"/>
    </source>
</evidence>
<accession>A0A0C3AIM3</accession>
<dbReference type="EMBL" id="KN833076">
    <property type="protein sequence ID" value="KIM73673.1"/>
    <property type="molecule type" value="Genomic_DNA"/>
</dbReference>
<keyword evidence="1" id="KW-0812">Transmembrane</keyword>
<feature type="transmembrane region" description="Helical" evidence="1">
    <location>
        <begin position="12"/>
        <end position="31"/>
    </location>
</feature>
<dbReference type="Proteomes" id="UP000054166">
    <property type="component" value="Unassembled WGS sequence"/>
</dbReference>
<evidence type="ECO:0000313" key="3">
    <source>
        <dbReference type="Proteomes" id="UP000054166"/>
    </source>
</evidence>
<dbReference type="HOGENOM" id="CLU_2020762_0_0_1"/>
<sequence>CSVWFQVDKWVAMFSIVVVDALMLLCTWALWGMSRAILISLSILLVVCIIVATWSILYTVSPIPSLNIRPCGNNDSRTDVFYGLWISFIVYDSTVMILTLIKAVPSLQPNISTPLITASSTSS</sequence>
<protein>
    <submittedName>
        <fullName evidence="2">Uncharacterized protein</fullName>
    </submittedName>
</protein>
<feature type="non-terminal residue" evidence="2">
    <location>
        <position position="1"/>
    </location>
</feature>
<proteinExistence type="predicted"/>
<gene>
    <name evidence="2" type="ORF">PILCRDRAFT_828878</name>
</gene>
<name>A0A0C3AIM3_PILCF</name>
<keyword evidence="1" id="KW-0472">Membrane</keyword>
<feature type="transmembrane region" description="Helical" evidence="1">
    <location>
        <begin position="80"/>
        <end position="101"/>
    </location>
</feature>
<evidence type="ECO:0000256" key="1">
    <source>
        <dbReference type="SAM" id="Phobius"/>
    </source>
</evidence>
<organism evidence="2 3">
    <name type="scientific">Piloderma croceum (strain F 1598)</name>
    <dbReference type="NCBI Taxonomy" id="765440"/>
    <lineage>
        <taxon>Eukaryota</taxon>
        <taxon>Fungi</taxon>
        <taxon>Dikarya</taxon>
        <taxon>Basidiomycota</taxon>
        <taxon>Agaricomycotina</taxon>
        <taxon>Agaricomycetes</taxon>
        <taxon>Agaricomycetidae</taxon>
        <taxon>Atheliales</taxon>
        <taxon>Atheliaceae</taxon>
        <taxon>Piloderma</taxon>
    </lineage>
</organism>
<feature type="transmembrane region" description="Helical" evidence="1">
    <location>
        <begin position="38"/>
        <end position="60"/>
    </location>
</feature>
<keyword evidence="3" id="KW-1185">Reference proteome</keyword>
<keyword evidence="1" id="KW-1133">Transmembrane helix</keyword>
<reference evidence="2 3" key="1">
    <citation type="submission" date="2014-04" db="EMBL/GenBank/DDBJ databases">
        <authorList>
            <consortium name="DOE Joint Genome Institute"/>
            <person name="Kuo A."/>
            <person name="Tarkka M."/>
            <person name="Buscot F."/>
            <person name="Kohler A."/>
            <person name="Nagy L.G."/>
            <person name="Floudas D."/>
            <person name="Copeland A."/>
            <person name="Barry K.W."/>
            <person name="Cichocki N."/>
            <person name="Veneault-Fourrey C."/>
            <person name="LaButti K."/>
            <person name="Lindquist E.A."/>
            <person name="Lipzen A."/>
            <person name="Lundell T."/>
            <person name="Morin E."/>
            <person name="Murat C."/>
            <person name="Sun H."/>
            <person name="Tunlid A."/>
            <person name="Henrissat B."/>
            <person name="Grigoriev I.V."/>
            <person name="Hibbett D.S."/>
            <person name="Martin F."/>
            <person name="Nordberg H.P."/>
            <person name="Cantor M.N."/>
            <person name="Hua S.X."/>
        </authorList>
    </citation>
    <scope>NUCLEOTIDE SEQUENCE [LARGE SCALE GENOMIC DNA]</scope>
    <source>
        <strain evidence="2 3">F 1598</strain>
    </source>
</reference>
<reference evidence="3" key="2">
    <citation type="submission" date="2015-01" db="EMBL/GenBank/DDBJ databases">
        <title>Evolutionary Origins and Diversification of the Mycorrhizal Mutualists.</title>
        <authorList>
            <consortium name="DOE Joint Genome Institute"/>
            <consortium name="Mycorrhizal Genomics Consortium"/>
            <person name="Kohler A."/>
            <person name="Kuo A."/>
            <person name="Nagy L.G."/>
            <person name="Floudas D."/>
            <person name="Copeland A."/>
            <person name="Barry K.W."/>
            <person name="Cichocki N."/>
            <person name="Veneault-Fourrey C."/>
            <person name="LaButti K."/>
            <person name="Lindquist E.A."/>
            <person name="Lipzen A."/>
            <person name="Lundell T."/>
            <person name="Morin E."/>
            <person name="Murat C."/>
            <person name="Riley R."/>
            <person name="Ohm R."/>
            <person name="Sun H."/>
            <person name="Tunlid A."/>
            <person name="Henrissat B."/>
            <person name="Grigoriev I.V."/>
            <person name="Hibbett D.S."/>
            <person name="Martin F."/>
        </authorList>
    </citation>
    <scope>NUCLEOTIDE SEQUENCE [LARGE SCALE GENOMIC DNA]</scope>
    <source>
        <strain evidence="3">F 1598</strain>
    </source>
</reference>